<feature type="region of interest" description="Disordered" evidence="1">
    <location>
        <begin position="15"/>
        <end position="51"/>
    </location>
</feature>
<feature type="non-terminal residue" evidence="2">
    <location>
        <position position="51"/>
    </location>
</feature>
<reference evidence="2" key="1">
    <citation type="journal article" date="2020" name="Fungal Divers.">
        <title>Resolving the Mortierellaceae phylogeny through synthesis of multi-gene phylogenetics and phylogenomics.</title>
        <authorList>
            <person name="Vandepol N."/>
            <person name="Liber J."/>
            <person name="Desiro A."/>
            <person name="Na H."/>
            <person name="Kennedy M."/>
            <person name="Barry K."/>
            <person name="Grigoriev I.V."/>
            <person name="Miller A.N."/>
            <person name="O'Donnell K."/>
            <person name="Stajich J.E."/>
            <person name="Bonito G."/>
        </authorList>
    </citation>
    <scope>NUCLEOTIDE SEQUENCE</scope>
    <source>
        <strain evidence="2">NRRL 6426</strain>
    </source>
</reference>
<name>A0A9P5UVI9_9FUNG</name>
<sequence length="51" mass="5690">MDSVYGMGLIAHQFGKQAPAKRHHGKKQTQPQTDLPEDECWTVQAKATSHT</sequence>
<protein>
    <submittedName>
        <fullName evidence="2">Uncharacterized protein</fullName>
    </submittedName>
</protein>
<keyword evidence="3" id="KW-1185">Reference proteome</keyword>
<organism evidence="2 3">
    <name type="scientific">Linnemannia schmuckeri</name>
    <dbReference type="NCBI Taxonomy" id="64567"/>
    <lineage>
        <taxon>Eukaryota</taxon>
        <taxon>Fungi</taxon>
        <taxon>Fungi incertae sedis</taxon>
        <taxon>Mucoromycota</taxon>
        <taxon>Mortierellomycotina</taxon>
        <taxon>Mortierellomycetes</taxon>
        <taxon>Mortierellales</taxon>
        <taxon>Mortierellaceae</taxon>
        <taxon>Linnemannia</taxon>
    </lineage>
</organism>
<evidence type="ECO:0000313" key="3">
    <source>
        <dbReference type="Proteomes" id="UP000748756"/>
    </source>
</evidence>
<comment type="caution">
    <text evidence="2">The sequence shown here is derived from an EMBL/GenBank/DDBJ whole genome shotgun (WGS) entry which is preliminary data.</text>
</comment>
<dbReference type="Proteomes" id="UP000748756">
    <property type="component" value="Unassembled WGS sequence"/>
</dbReference>
<evidence type="ECO:0000256" key="1">
    <source>
        <dbReference type="SAM" id="MobiDB-lite"/>
    </source>
</evidence>
<accession>A0A9P5UVI9</accession>
<proteinExistence type="predicted"/>
<dbReference type="EMBL" id="JAAAUQ010002799">
    <property type="protein sequence ID" value="KAF9120758.1"/>
    <property type="molecule type" value="Genomic_DNA"/>
</dbReference>
<evidence type="ECO:0000313" key="2">
    <source>
        <dbReference type="EMBL" id="KAF9120758.1"/>
    </source>
</evidence>
<gene>
    <name evidence="2" type="ORF">BG015_005974</name>
</gene>
<dbReference type="AlphaFoldDB" id="A0A9P5UVI9"/>